<reference evidence="2 3" key="1">
    <citation type="submission" date="2016-10" db="EMBL/GenBank/DDBJ databases">
        <authorList>
            <person name="de Groot N.N."/>
        </authorList>
    </citation>
    <scope>NUCLEOTIDE SEQUENCE [LARGE SCALE GENOMIC DNA]</scope>
    <source>
        <strain evidence="2 3">ATCC BAA-466</strain>
    </source>
</reference>
<dbReference type="Proteomes" id="UP000199708">
    <property type="component" value="Unassembled WGS sequence"/>
</dbReference>
<accession>A0A1G7QRT6</accession>
<dbReference type="PANTHER" id="PTHR34386">
    <property type="entry name" value="GLUTAREDOXIN"/>
    <property type="match status" value="1"/>
</dbReference>
<dbReference type="Pfam" id="PF00462">
    <property type="entry name" value="Glutaredoxin"/>
    <property type="match status" value="1"/>
</dbReference>
<gene>
    <name evidence="2" type="ORF">SAMN05421791_102168</name>
</gene>
<dbReference type="EMBL" id="FNCK01000002">
    <property type="protein sequence ID" value="SDG00370.1"/>
    <property type="molecule type" value="Genomic_DNA"/>
</dbReference>
<dbReference type="RefSeq" id="WP_090289253.1">
    <property type="nucleotide sequence ID" value="NZ_FNCK01000002.1"/>
</dbReference>
<dbReference type="InterPro" id="IPR036249">
    <property type="entry name" value="Thioredoxin-like_sf"/>
</dbReference>
<dbReference type="GO" id="GO:0045454">
    <property type="term" value="P:cell redox homeostasis"/>
    <property type="evidence" value="ECO:0007669"/>
    <property type="project" value="TreeGrafter"/>
</dbReference>
<evidence type="ECO:0000313" key="2">
    <source>
        <dbReference type="EMBL" id="SDG00370.1"/>
    </source>
</evidence>
<dbReference type="AlphaFoldDB" id="A0A1G7QRT6"/>
<proteinExistence type="predicted"/>
<dbReference type="InterPro" id="IPR051548">
    <property type="entry name" value="Grx-like_ET"/>
</dbReference>
<protein>
    <submittedName>
        <fullName evidence="2">Glutaredoxin-like protein NrdH</fullName>
    </submittedName>
</protein>
<evidence type="ECO:0000313" key="3">
    <source>
        <dbReference type="Proteomes" id="UP000199708"/>
    </source>
</evidence>
<dbReference type="PANTHER" id="PTHR34386:SF1">
    <property type="entry name" value="GLUTAREDOXIN-LIKE PROTEIN NRDH"/>
    <property type="match status" value="1"/>
</dbReference>
<dbReference type="PROSITE" id="PS51354">
    <property type="entry name" value="GLUTAREDOXIN_2"/>
    <property type="match status" value="1"/>
</dbReference>
<dbReference type="GO" id="GO:0009055">
    <property type="term" value="F:electron transfer activity"/>
    <property type="evidence" value="ECO:0007669"/>
    <property type="project" value="TreeGrafter"/>
</dbReference>
<dbReference type="CDD" id="cd02976">
    <property type="entry name" value="NrdH"/>
    <property type="match status" value="1"/>
</dbReference>
<feature type="domain" description="Glutaredoxin" evidence="1">
    <location>
        <begin position="4"/>
        <end position="57"/>
    </location>
</feature>
<dbReference type="InterPro" id="IPR002109">
    <property type="entry name" value="Glutaredoxin"/>
</dbReference>
<name>A0A1G7QRT6_9LACT</name>
<evidence type="ECO:0000259" key="1">
    <source>
        <dbReference type="Pfam" id="PF00462"/>
    </source>
</evidence>
<dbReference type="SUPFAM" id="SSF52833">
    <property type="entry name" value="Thioredoxin-like"/>
    <property type="match status" value="1"/>
</dbReference>
<keyword evidence="3" id="KW-1185">Reference proteome</keyword>
<dbReference type="STRING" id="120956.SAMN05421791_102168"/>
<sequence length="77" mass="8706">MEKITLYSKSGCGQCVFLKRYLDSKGVSYQEKSVEDQNNLEEVKELNCQSLPVVLIGHSEPIVGFKPDLIERLLSQC</sequence>
<dbReference type="Gene3D" id="3.40.30.10">
    <property type="entry name" value="Glutaredoxin"/>
    <property type="match status" value="1"/>
</dbReference>
<organism evidence="2 3">
    <name type="scientific">Facklamia miroungae</name>
    <dbReference type="NCBI Taxonomy" id="120956"/>
    <lineage>
        <taxon>Bacteria</taxon>
        <taxon>Bacillati</taxon>
        <taxon>Bacillota</taxon>
        <taxon>Bacilli</taxon>
        <taxon>Lactobacillales</taxon>
        <taxon>Aerococcaceae</taxon>
        <taxon>Facklamia</taxon>
    </lineage>
</organism>
<dbReference type="OrthoDB" id="9795531at2"/>